<keyword evidence="5" id="KW-0698">rRNA processing</keyword>
<proteinExistence type="inferred from homology"/>
<dbReference type="Pfam" id="PF17405">
    <property type="entry name" value="Nrap_D4"/>
    <property type="match status" value="1"/>
</dbReference>
<keyword evidence="3 5" id="KW-0694">RNA-binding</keyword>
<dbReference type="Pfam" id="PF17407">
    <property type="entry name" value="Nrap_D6"/>
    <property type="match status" value="1"/>
</dbReference>
<dbReference type="InterPro" id="IPR035082">
    <property type="entry name" value="Nrap_D1"/>
</dbReference>
<feature type="domain" description="Nrap protein" evidence="9">
    <location>
        <begin position="484"/>
        <end position="630"/>
    </location>
</feature>
<sequence length="1111" mass="123944">MAPATKKRRTGIEGDCEVRAKETIGGLSSEEAMEDISKEEDDIGGRTLEAESRAGKPPKHPSSEQEKAQAVGESYESKSSIFRMETEEMLSEIRVDYRKRMAPVENMLHKLRNIIEKIPRKTDTTASILSHLYLLIDEVEGEMQKLEIRIPFPEPKPGADIKYKFSYEKPAYMNIAGSYALRTVAKQREGFAIDLILQMPPTIFQEKDYLNYRYFHKRAYYLATIASAIQGSGLDLQLSYSDLHGDPLRPIIVVAPSGSNSETDFTASKCLIHIIPAISKNTFSLSKLRPDKNAVRPVADTVGGSVPPTPQYNSSILADTTYLGHLAQLHEMSSEAKAFKDACLLGRTWLKQRGFSSNISRGGFGHAEWSILMSLLLKGGGSKGNSILAKGYSNYQMFKAMLQFLATHDLIMNPLLFGVELGSVLWPKGPNVFDGKFGLNILFKMTEWGYHLLKHEAEITLKLLGDPLIDHFEEIFLHRLDDPCYKFDTLAYIPIPERLDKDSGLNPLLSFSQRLYDMLSIGLTDRAKLIHLTLPSTSAQPVRVNGINQSIAPAKQIIAGFLLNAAQCNRTVDHGPPAGHKDGASYRAFWGDKAELRRFKDGSILESVVWCTKDSKKSIYNQIIQYLATKNLGGEIGTHVKFIGDEYANAVGGRGGVGLFQPTMAAFENLIKALRNLEGLPLAIRQVSAAAPALRYSSVEVPLFSSGRLMQPADVVVQFESSGRWPDDLIAVQKTKIAFLLKMSELLEKSGTVTRIGLENIDYPAMNSAFLEVVYHEGSAFRIRIYHDREQTLLERQLLNKDLPGKKRDEITAALSEHRRRFIVGPLHTQEVQKLSHRFPALSPSIRLLKKWFQTHLLSREVSDELVELMAIRTFVATSSPPNSVMSGFLRTLRFISLWDWRSEPAIVGAVAKNTSETFGAIRTSDPAMNRYVMVIPTEYDPTGTTFTESGPRKVVAARVTSLARAAVGASFKDMFVSSTRDYDFVMHIEPKYTLSGVRSKGSKFKNLQKTEITSQDIAKLGLNVPETFVNELNDIYGDTIIFFTDGNIIAGLWNPSSASGRRWKVNIPYSTIPQVGRNDEEVLKLNKMSILNEISRLGGEILAKIEIIKK</sequence>
<evidence type="ECO:0000259" key="8">
    <source>
        <dbReference type="Pfam" id="PF17403"/>
    </source>
</evidence>
<feature type="compositionally biased region" description="Acidic residues" evidence="6">
    <location>
        <begin position="31"/>
        <end position="42"/>
    </location>
</feature>
<gene>
    <name evidence="13" type="ORF">GSTUAT00002588001</name>
</gene>
<dbReference type="InterPro" id="IPR035371">
    <property type="entry name" value="Nrap_D6"/>
</dbReference>
<feature type="domain" description="Nrap protein" evidence="11">
    <location>
        <begin position="839"/>
        <end position="970"/>
    </location>
</feature>
<reference evidence="13" key="1">
    <citation type="submission" date="2015-10" db="EMBL/GenBank/DDBJ databases">
        <authorList>
            <person name="Regsiter A."/>
            <person name="william w."/>
        </authorList>
    </citation>
    <scope>NUCLEOTIDE SEQUENCE</scope>
    <source>
        <strain evidence="13">Montdore</strain>
    </source>
</reference>
<dbReference type="InterPro" id="IPR035368">
    <property type="entry name" value="Nrap_D3"/>
</dbReference>
<keyword evidence="14" id="KW-1185">Reference proteome</keyword>
<feature type="domain" description="Nrap protein" evidence="10">
    <location>
        <begin position="659"/>
        <end position="837"/>
    </location>
</feature>
<feature type="domain" description="Nrap protein" evidence="7">
    <location>
        <begin position="193"/>
        <end position="334"/>
    </location>
</feature>
<dbReference type="Gene3D" id="3.30.70.3030">
    <property type="match status" value="1"/>
</dbReference>
<dbReference type="Proteomes" id="UP001412239">
    <property type="component" value="Unassembled WGS sequence"/>
</dbReference>
<evidence type="ECO:0000256" key="5">
    <source>
        <dbReference type="RuleBase" id="RU364032"/>
    </source>
</evidence>
<keyword evidence="5" id="KW-0690">Ribosome biogenesis</keyword>
<dbReference type="GO" id="GO:0032545">
    <property type="term" value="C:CURI complex"/>
    <property type="evidence" value="ECO:0007669"/>
    <property type="project" value="TreeGrafter"/>
</dbReference>
<comment type="similarity">
    <text evidence="2 5">Belongs to the NRAP family.</text>
</comment>
<organism evidence="13 14">
    <name type="scientific">Tuber aestivum</name>
    <name type="common">summer truffle</name>
    <dbReference type="NCBI Taxonomy" id="59557"/>
    <lineage>
        <taxon>Eukaryota</taxon>
        <taxon>Fungi</taxon>
        <taxon>Dikarya</taxon>
        <taxon>Ascomycota</taxon>
        <taxon>Pezizomycotina</taxon>
        <taxon>Pezizomycetes</taxon>
        <taxon>Pezizales</taxon>
        <taxon>Tuberaceae</taxon>
        <taxon>Tuber</taxon>
    </lineage>
</organism>
<dbReference type="PANTHER" id="PTHR17972">
    <property type="entry name" value="NUCLEOLAR RNA-ASSOCIATED PROTEIN"/>
    <property type="match status" value="1"/>
</dbReference>
<dbReference type="GO" id="GO:0006364">
    <property type="term" value="P:rRNA processing"/>
    <property type="evidence" value="ECO:0007669"/>
    <property type="project" value="UniProtKB-KW"/>
</dbReference>
<protein>
    <recommendedName>
        <fullName evidence="5">U3 small nucleolar RNA-associated protein 22</fullName>
    </recommendedName>
</protein>
<dbReference type="InterPro" id="IPR035367">
    <property type="entry name" value="Nrap_D2"/>
</dbReference>
<dbReference type="Pfam" id="PF03813">
    <property type="entry name" value="Nrap"/>
    <property type="match status" value="1"/>
</dbReference>
<dbReference type="InterPro" id="IPR035370">
    <property type="entry name" value="Nrap_D5"/>
</dbReference>
<comment type="subcellular location">
    <subcellularLocation>
        <location evidence="1 5">Nucleus</location>
        <location evidence="1 5">Nucleolus</location>
    </subcellularLocation>
</comment>
<dbReference type="InterPro" id="IPR005554">
    <property type="entry name" value="NOL6/Upt22"/>
</dbReference>
<evidence type="ECO:0000259" key="7">
    <source>
        <dbReference type="Pfam" id="PF03813"/>
    </source>
</evidence>
<evidence type="ECO:0000313" key="13">
    <source>
        <dbReference type="EMBL" id="CUS13349.1"/>
    </source>
</evidence>
<evidence type="ECO:0000259" key="12">
    <source>
        <dbReference type="Pfam" id="PF17407"/>
    </source>
</evidence>
<evidence type="ECO:0000313" key="14">
    <source>
        <dbReference type="Proteomes" id="UP001412239"/>
    </source>
</evidence>
<dbReference type="InterPro" id="IPR035369">
    <property type="entry name" value="Nrap_D4"/>
</dbReference>
<evidence type="ECO:0000256" key="4">
    <source>
        <dbReference type="ARBA" id="ARBA00023242"/>
    </source>
</evidence>
<dbReference type="EMBL" id="LN890974">
    <property type="protein sequence ID" value="CUS13349.1"/>
    <property type="molecule type" value="Genomic_DNA"/>
</dbReference>
<dbReference type="Pfam" id="PF17406">
    <property type="entry name" value="Nrap_D5"/>
    <property type="match status" value="1"/>
</dbReference>
<evidence type="ECO:0000256" key="2">
    <source>
        <dbReference type="ARBA" id="ARBA00006674"/>
    </source>
</evidence>
<evidence type="ECO:0000256" key="6">
    <source>
        <dbReference type="SAM" id="MobiDB-lite"/>
    </source>
</evidence>
<evidence type="ECO:0000259" key="9">
    <source>
        <dbReference type="Pfam" id="PF17404"/>
    </source>
</evidence>
<feature type="region of interest" description="Disordered" evidence="6">
    <location>
        <begin position="1"/>
        <end position="78"/>
    </location>
</feature>
<feature type="domain" description="Nrap protein" evidence="8">
    <location>
        <begin position="338"/>
        <end position="478"/>
    </location>
</feature>
<evidence type="ECO:0000256" key="1">
    <source>
        <dbReference type="ARBA" id="ARBA00004604"/>
    </source>
</evidence>
<feature type="compositionally biased region" description="Basic and acidic residues" evidence="6">
    <location>
        <begin position="10"/>
        <end position="22"/>
    </location>
</feature>
<evidence type="ECO:0000256" key="3">
    <source>
        <dbReference type="ARBA" id="ARBA00022884"/>
    </source>
</evidence>
<dbReference type="Gene3D" id="1.10.1410.10">
    <property type="match status" value="1"/>
</dbReference>
<evidence type="ECO:0000259" key="10">
    <source>
        <dbReference type="Pfam" id="PF17405"/>
    </source>
</evidence>
<accession>A0A292Q0K9</accession>
<dbReference type="AlphaFoldDB" id="A0A292Q0K9"/>
<name>A0A292Q0K9_9PEZI</name>
<dbReference type="GO" id="GO:0006409">
    <property type="term" value="P:tRNA export from nucleus"/>
    <property type="evidence" value="ECO:0007669"/>
    <property type="project" value="TreeGrafter"/>
</dbReference>
<dbReference type="GO" id="GO:0034456">
    <property type="term" value="C:UTP-C complex"/>
    <property type="evidence" value="ECO:0007669"/>
    <property type="project" value="TreeGrafter"/>
</dbReference>
<dbReference type="GO" id="GO:0003723">
    <property type="term" value="F:RNA binding"/>
    <property type="evidence" value="ECO:0007669"/>
    <property type="project" value="UniProtKB-KW"/>
</dbReference>
<dbReference type="Pfam" id="PF17404">
    <property type="entry name" value="Nrap_D3"/>
    <property type="match status" value="1"/>
</dbReference>
<feature type="domain" description="Nrap protein" evidence="12">
    <location>
        <begin position="981"/>
        <end position="1106"/>
    </location>
</feature>
<evidence type="ECO:0000259" key="11">
    <source>
        <dbReference type="Pfam" id="PF17406"/>
    </source>
</evidence>
<keyword evidence="4 5" id="KW-0539">Nucleus</keyword>
<dbReference type="PANTHER" id="PTHR17972:SF0">
    <property type="entry name" value="NUCLEOLAR PROTEIN 6"/>
    <property type="match status" value="1"/>
</dbReference>
<keyword evidence="5" id="KW-0687">Ribonucleoprotein</keyword>
<dbReference type="GO" id="GO:0032040">
    <property type="term" value="C:small-subunit processome"/>
    <property type="evidence" value="ECO:0007669"/>
    <property type="project" value="TreeGrafter"/>
</dbReference>
<dbReference type="Pfam" id="PF17403">
    <property type="entry name" value="Nrap_D2"/>
    <property type="match status" value="1"/>
</dbReference>